<dbReference type="PROSITE" id="PS50297">
    <property type="entry name" value="ANK_REP_REGION"/>
    <property type="match status" value="1"/>
</dbReference>
<dbReference type="InterPro" id="IPR024079">
    <property type="entry name" value="MetalloPept_cat_dom_sf"/>
</dbReference>
<dbReference type="SUPFAM" id="SSF48403">
    <property type="entry name" value="Ankyrin repeat"/>
    <property type="match status" value="1"/>
</dbReference>
<dbReference type="Pfam" id="PF12796">
    <property type="entry name" value="Ank_2"/>
    <property type="match status" value="1"/>
</dbReference>
<dbReference type="SUPFAM" id="SSF52833">
    <property type="entry name" value="Thioredoxin-like"/>
    <property type="match status" value="1"/>
</dbReference>
<keyword evidence="5" id="KW-0732">Signal</keyword>
<dbReference type="InterPro" id="IPR051165">
    <property type="entry name" value="Multifunctional_ANK_Repeat"/>
</dbReference>
<dbReference type="SUPFAM" id="SSF55486">
    <property type="entry name" value="Metalloproteases ('zincins'), catalytic domain"/>
    <property type="match status" value="1"/>
</dbReference>
<name>A0ABP0HWB0_9DINO</name>
<dbReference type="InterPro" id="IPR002110">
    <property type="entry name" value="Ankyrin_rpt"/>
</dbReference>
<comment type="caution">
    <text evidence="7">The sequence shown here is derived from an EMBL/GenBank/DDBJ whole genome shotgun (WGS) entry which is preliminary data.</text>
</comment>
<dbReference type="SMART" id="SM00248">
    <property type="entry name" value="ANK"/>
    <property type="match status" value="4"/>
</dbReference>
<evidence type="ECO:0000256" key="1">
    <source>
        <dbReference type="ARBA" id="ARBA00022737"/>
    </source>
</evidence>
<dbReference type="Pfam" id="PF13606">
    <property type="entry name" value="Ank_3"/>
    <property type="match status" value="1"/>
</dbReference>
<dbReference type="InterPro" id="IPR013766">
    <property type="entry name" value="Thioredoxin_domain"/>
</dbReference>
<dbReference type="Gene3D" id="1.25.40.20">
    <property type="entry name" value="Ankyrin repeat-containing domain"/>
    <property type="match status" value="2"/>
</dbReference>
<dbReference type="InterPro" id="IPR036770">
    <property type="entry name" value="Ankyrin_rpt-contain_sf"/>
</dbReference>
<dbReference type="PROSITE" id="PS51352">
    <property type="entry name" value="THIOREDOXIN_2"/>
    <property type="match status" value="1"/>
</dbReference>
<gene>
    <name evidence="7" type="ORF">CCMP2556_LOCUS3439</name>
</gene>
<feature type="region of interest" description="Disordered" evidence="4">
    <location>
        <begin position="1010"/>
        <end position="1032"/>
    </location>
</feature>
<dbReference type="PROSITE" id="PS50088">
    <property type="entry name" value="ANK_REPEAT"/>
    <property type="match status" value="1"/>
</dbReference>
<dbReference type="InterPro" id="IPR036249">
    <property type="entry name" value="Thioredoxin-like_sf"/>
</dbReference>
<evidence type="ECO:0000256" key="3">
    <source>
        <dbReference type="PROSITE-ProRule" id="PRU00023"/>
    </source>
</evidence>
<organism evidence="7 8">
    <name type="scientific">Durusdinium trenchii</name>
    <dbReference type="NCBI Taxonomy" id="1381693"/>
    <lineage>
        <taxon>Eukaryota</taxon>
        <taxon>Sar</taxon>
        <taxon>Alveolata</taxon>
        <taxon>Dinophyceae</taxon>
        <taxon>Suessiales</taxon>
        <taxon>Symbiodiniaceae</taxon>
        <taxon>Durusdinium</taxon>
    </lineage>
</organism>
<proteinExistence type="predicted"/>
<feature type="region of interest" description="Disordered" evidence="4">
    <location>
        <begin position="1453"/>
        <end position="1478"/>
    </location>
</feature>
<dbReference type="Gene3D" id="3.40.30.10">
    <property type="entry name" value="Glutaredoxin"/>
    <property type="match status" value="1"/>
</dbReference>
<sequence length="1673" mass="185027">MMRRSRQLLGVLCVMGVVSAKECSGKTCAKKSRGLEMVQIRSGLAREHHGLEMDLEKEEEECEMSSIAKDYYYKPPEHEFICHRRGKPDLDLEVGSVQHFHPVTGDTMTIRGRALGRGKFQVDSFTPRGRAKPQRASFLQSVESMGLETRTAAVLMIRFLDANNQLIPSSMDTTEERKNMAIGVNDSFYGAFEHTVQKTHGGTWQDCSYGKLNLQFDVDQKENDLAQDVAGSGADIFYADVPMVCDPAVDSYCPSSYDSATSCSSSEYYGWPRYAFNKFRDTKPGLSKQDWMHWVIIFPRDIVNCNFVGLGNVGCSSSYCYSWIPHDYSTKIQDYTHELGHNLGLAHAGTNGGSEYGDFSCAMGYCCSVRCYNAPHAYELGWLTPSLELSNSNFAGQLTDVPLRSMSVYDDGAITVTGDWAATADVYWIQLKTQHHYDSYMKSGWYNNVQIKKWNKGSYEISWHLKTLNAGESWTSDDGELTVTVQSIDVVNTMTALLTLSEDCNSCSVDCESKTGKTNGKKSRRYCCGRDASCSDARCTSNGFACSAVQTPIETSCCGDGTCHPLEELVIDSDRHVFLDVFADWCGPCVQAKPHFYKLASLLRACDDIGICSYDADANEKPAKYIPESHIPVFKLFVRGDKQNPISFKGERTLRGFLSFLKQHTKLDIQDALRLLYADYCSQNNVEELYRQFLSSLAAQMEKNQEQLPSHLLRWAEQYFMDPERFYPTKDSDDALQLAMRDVPSSLLPEALRPLQAGTKVRVTRDQTTLERTQRMIMGFLDMRCARKELLGQVGTVVSSESSFNEIQDGAVVGPERRGEGQLSLREEELKTLFQGTSKTKSETSQHGIMVDQARQMQMLEKQGIVMLHRQALEIEAEKTGDGRETGGPGDLDCWSTGSGSSTSRPPVEKDRLHEVVVRMDLQLMIPGLKGALNAQPGDPRQEQLLGGSEKMWEVTTVVAGVPKSVSVIASMVTETEISESLAMRTHKSMRTVYPRFLSETRPERVAVKAPKALSKQEAQSGDEWRREAETDADGWGGVADASCVGVAEANEAWTDLEKALFLPDIFGVLGSGGDESRLLPLKQLLIRGLQPDFSFRGRPLLHRACESGDLALAELLFACGADLHARGGDEESLPIEVAAWCGQMQLLRLLLMNGSCFGQALHMATLAGHLEAVQLLLNYGCPPHVRIAGVSPLDLAIAACQAPIVNLLLQQPMLLDTGGAEERLHSQGIGRFGLAPRSRRLHLCCKLGGPRGGILKALLTQGGVGKQKEWWAILEAEDGQTPLSVAQLPMRLLLRPHCLDVWSTLLRHWTAPNLDTSLRTVLEQKGDPSCASGAGWTPLILCAMADRGDLCQLLLQFGADPFQAGPRGRSALLWADWYQASKALAVLKAEKREKRDDREGLKRLQQGLKDDELASPIVTPLPADELVAAMNFPGLSFAELVEHQLQRQAEVWETSTSSGPSNWASSDWREQRPGELDLTPRSAGKLWAVGEEPEGDANSTESLQEILNQVDLGPVGHFDSMKSLVAAARLLVQAKIAGGDTTTSSRAPADSANGALALYVLTLLDAKARERINQKWQSEVWAKTLLSSSGLAWQQLPAERSVVFRAVRLEGDLSSYRRPLELFAPRRPVSWPCPSYGTLDRRVAMAYLEDWKDAAGRRRKNGGPPHQGQFHS</sequence>
<feature type="domain" description="Thioredoxin" evidence="6">
    <location>
        <begin position="540"/>
        <end position="666"/>
    </location>
</feature>
<keyword evidence="2 3" id="KW-0040">ANK repeat</keyword>
<evidence type="ECO:0000313" key="8">
    <source>
        <dbReference type="Proteomes" id="UP001642484"/>
    </source>
</evidence>
<evidence type="ECO:0000256" key="5">
    <source>
        <dbReference type="SAM" id="SignalP"/>
    </source>
</evidence>
<feature type="compositionally biased region" description="Polar residues" evidence="4">
    <location>
        <begin position="1454"/>
        <end position="1466"/>
    </location>
</feature>
<feature type="region of interest" description="Disordered" evidence="4">
    <location>
        <begin position="878"/>
        <end position="909"/>
    </location>
</feature>
<dbReference type="Pfam" id="PF05548">
    <property type="entry name" value="Peptidase_M11"/>
    <property type="match status" value="1"/>
</dbReference>
<evidence type="ECO:0000313" key="7">
    <source>
        <dbReference type="EMBL" id="CAK8993921.1"/>
    </source>
</evidence>
<feature type="repeat" description="ANK" evidence="3">
    <location>
        <begin position="1097"/>
        <end position="1129"/>
    </location>
</feature>
<feature type="chain" id="PRO_5046649370" description="Thioredoxin domain-containing protein" evidence="5">
    <location>
        <begin position="21"/>
        <end position="1673"/>
    </location>
</feature>
<dbReference type="EMBL" id="CAXAMN010001337">
    <property type="protein sequence ID" value="CAK8993921.1"/>
    <property type="molecule type" value="Genomic_DNA"/>
</dbReference>
<keyword evidence="1" id="KW-0677">Repeat</keyword>
<dbReference type="Gene3D" id="3.40.390.10">
    <property type="entry name" value="Collagenase (Catalytic Domain)"/>
    <property type="match status" value="1"/>
</dbReference>
<reference evidence="7 8" key="1">
    <citation type="submission" date="2024-02" db="EMBL/GenBank/DDBJ databases">
        <authorList>
            <person name="Chen Y."/>
            <person name="Shah S."/>
            <person name="Dougan E. K."/>
            <person name="Thang M."/>
            <person name="Chan C."/>
        </authorList>
    </citation>
    <scope>NUCLEOTIDE SEQUENCE [LARGE SCALE GENOMIC DNA]</scope>
</reference>
<evidence type="ECO:0000256" key="4">
    <source>
        <dbReference type="SAM" id="MobiDB-lite"/>
    </source>
</evidence>
<feature type="signal peptide" evidence="5">
    <location>
        <begin position="1"/>
        <end position="20"/>
    </location>
</feature>
<protein>
    <recommendedName>
        <fullName evidence="6">Thioredoxin domain-containing protein</fullName>
    </recommendedName>
</protein>
<keyword evidence="8" id="KW-1185">Reference proteome</keyword>
<evidence type="ECO:0000259" key="6">
    <source>
        <dbReference type="PROSITE" id="PS51352"/>
    </source>
</evidence>
<dbReference type="Pfam" id="PF00023">
    <property type="entry name" value="Ank"/>
    <property type="match status" value="1"/>
</dbReference>
<dbReference type="InterPro" id="IPR008752">
    <property type="entry name" value="Peptidase_M11"/>
</dbReference>
<dbReference type="Proteomes" id="UP001642484">
    <property type="component" value="Unassembled WGS sequence"/>
</dbReference>
<dbReference type="PANTHER" id="PTHR24123">
    <property type="entry name" value="ANKYRIN REPEAT-CONTAINING"/>
    <property type="match status" value="1"/>
</dbReference>
<evidence type="ECO:0000256" key="2">
    <source>
        <dbReference type="ARBA" id="ARBA00023043"/>
    </source>
</evidence>
<accession>A0ABP0HWB0</accession>
<dbReference type="PANTHER" id="PTHR24123:SF141">
    <property type="entry name" value="ANKYRIN 2, ISOFORM U"/>
    <property type="match status" value="1"/>
</dbReference>
<dbReference type="Pfam" id="PF00085">
    <property type="entry name" value="Thioredoxin"/>
    <property type="match status" value="1"/>
</dbReference>